<reference evidence="1 2" key="1">
    <citation type="submission" date="2020-08" db="EMBL/GenBank/DDBJ databases">
        <title>Genome public.</title>
        <authorList>
            <person name="Liu C."/>
            <person name="Sun Q."/>
        </authorList>
    </citation>
    <scope>NUCLEOTIDE SEQUENCE [LARGE SCALE GENOMIC DNA]</scope>
    <source>
        <strain evidence="1 2">NSJ-27</strain>
    </source>
</reference>
<accession>A0ABR7IQ07</accession>
<dbReference type="EMBL" id="JACOQK010000001">
    <property type="protein sequence ID" value="MBC5787211.1"/>
    <property type="molecule type" value="Genomic_DNA"/>
</dbReference>
<organism evidence="1 2">
    <name type="scientific">Clostridium facile</name>
    <dbReference type="NCBI Taxonomy" id="2763035"/>
    <lineage>
        <taxon>Bacteria</taxon>
        <taxon>Bacillati</taxon>
        <taxon>Bacillota</taxon>
        <taxon>Clostridia</taxon>
        <taxon>Eubacteriales</taxon>
        <taxon>Clostridiaceae</taxon>
        <taxon>Clostridium</taxon>
    </lineage>
</organism>
<sequence length="67" mass="7801">MIQTIIDLNEVFDMNYAKKIPEQQYKRVDNCILFGVKCNEGFRVNQIFSTNPADYLNPSYQSGNIIH</sequence>
<name>A0ABR7IQ07_9CLOT</name>
<dbReference type="InterPro" id="IPR025619">
    <property type="entry name" value="YlzJ"/>
</dbReference>
<dbReference type="Pfam" id="PF14035">
    <property type="entry name" value="YlzJ"/>
    <property type="match status" value="1"/>
</dbReference>
<gene>
    <name evidence="1" type="ORF">H8Z77_04115</name>
</gene>
<evidence type="ECO:0000313" key="1">
    <source>
        <dbReference type="EMBL" id="MBC5787211.1"/>
    </source>
</evidence>
<dbReference type="RefSeq" id="WP_069988923.1">
    <property type="nucleotide sequence ID" value="NZ_JACOQK010000001.1"/>
</dbReference>
<keyword evidence="2" id="KW-1185">Reference proteome</keyword>
<comment type="caution">
    <text evidence="1">The sequence shown here is derived from an EMBL/GenBank/DDBJ whole genome shotgun (WGS) entry which is preliminary data.</text>
</comment>
<protein>
    <submittedName>
        <fullName evidence="1">Uncharacterized protein</fullName>
    </submittedName>
</protein>
<proteinExistence type="predicted"/>
<dbReference type="Proteomes" id="UP000649151">
    <property type="component" value="Unassembled WGS sequence"/>
</dbReference>
<evidence type="ECO:0000313" key="2">
    <source>
        <dbReference type="Proteomes" id="UP000649151"/>
    </source>
</evidence>